<dbReference type="PANTHER" id="PTHR11954">
    <property type="entry name" value="D-DOPACHROME DECARBOXYLASE"/>
    <property type="match status" value="1"/>
</dbReference>
<keyword evidence="6" id="KW-0470">Melanin biosynthesis</keyword>
<dbReference type="InterPro" id="IPR001398">
    <property type="entry name" value="Macrophage_inhib_fac"/>
</dbReference>
<evidence type="ECO:0000256" key="6">
    <source>
        <dbReference type="ARBA" id="ARBA00023101"/>
    </source>
</evidence>
<feature type="region of interest" description="Disordered" evidence="10">
    <location>
        <begin position="65"/>
        <end position="85"/>
    </location>
</feature>
<dbReference type="EMBL" id="VCGU01000004">
    <property type="protein sequence ID" value="TRY76690.1"/>
    <property type="molecule type" value="Genomic_DNA"/>
</dbReference>
<dbReference type="GO" id="GO:0042438">
    <property type="term" value="P:melanin biosynthetic process"/>
    <property type="evidence" value="ECO:0007669"/>
    <property type="project" value="UniProtKB-KW"/>
</dbReference>
<dbReference type="Gene3D" id="3.30.429.10">
    <property type="entry name" value="Macrophage Migration Inhibitory Factor"/>
    <property type="match status" value="2"/>
</dbReference>
<name>A0A553PG78_TIGCA</name>
<dbReference type="SUPFAM" id="SSF55331">
    <property type="entry name" value="Tautomerase/MIF"/>
    <property type="match status" value="2"/>
</dbReference>
<keyword evidence="4" id="KW-0963">Cytoplasm</keyword>
<evidence type="ECO:0000313" key="11">
    <source>
        <dbReference type="EMBL" id="TRY76690.1"/>
    </source>
</evidence>
<reference evidence="11 12" key="1">
    <citation type="journal article" date="2018" name="Nat. Ecol. Evol.">
        <title>Genomic signatures of mitonuclear coevolution across populations of Tigriopus californicus.</title>
        <authorList>
            <person name="Barreto F.S."/>
            <person name="Watson E.T."/>
            <person name="Lima T.G."/>
            <person name="Willett C.S."/>
            <person name="Edmands S."/>
            <person name="Li W."/>
            <person name="Burton R.S."/>
        </authorList>
    </citation>
    <scope>NUCLEOTIDE SEQUENCE [LARGE SCALE GENOMIC DNA]</scope>
    <source>
        <strain evidence="11 12">San Diego</strain>
    </source>
</reference>
<organism evidence="11 12">
    <name type="scientific">Tigriopus californicus</name>
    <name type="common">Marine copepod</name>
    <dbReference type="NCBI Taxonomy" id="6832"/>
    <lineage>
        <taxon>Eukaryota</taxon>
        <taxon>Metazoa</taxon>
        <taxon>Ecdysozoa</taxon>
        <taxon>Arthropoda</taxon>
        <taxon>Crustacea</taxon>
        <taxon>Multicrustacea</taxon>
        <taxon>Hexanauplia</taxon>
        <taxon>Copepoda</taxon>
        <taxon>Harpacticoida</taxon>
        <taxon>Harpacticidae</taxon>
        <taxon>Tigriopus</taxon>
    </lineage>
</organism>
<comment type="caution">
    <text evidence="11">The sequence shown here is derived from an EMBL/GenBank/DDBJ whole genome shotgun (WGS) entry which is preliminary data.</text>
</comment>
<comment type="function">
    <text evidence="8">Tautomerization of D-dopachrome with decarboxylation to give 5,6-dihydroxyindole (DHI).</text>
</comment>
<evidence type="ECO:0000256" key="1">
    <source>
        <dbReference type="ARBA" id="ARBA00004496"/>
    </source>
</evidence>
<dbReference type="Pfam" id="PF01187">
    <property type="entry name" value="MIF"/>
    <property type="match status" value="2"/>
</dbReference>
<dbReference type="Proteomes" id="UP000318571">
    <property type="component" value="Chromosome 5"/>
</dbReference>
<comment type="subunit">
    <text evidence="3">Homotrimer.</text>
</comment>
<dbReference type="GO" id="GO:0005737">
    <property type="term" value="C:cytoplasm"/>
    <property type="evidence" value="ECO:0007669"/>
    <property type="project" value="UniProtKB-SubCell"/>
</dbReference>
<evidence type="ECO:0000256" key="2">
    <source>
        <dbReference type="ARBA" id="ARBA00005851"/>
    </source>
</evidence>
<sequence>LLVVLAVVGSSQCAPQFSFGDTFRLLSDGFGRSSSTDSNVGGTNGNSGGLSDTIAALIASRIAGGDGGNNNNNNGNPSGFPTSLEDGLRLLASQGGRVAGVVRNTPDDVLDGVAGAVESASGSNTRLPRLNANSLGDLIEQGSRIIQDNPQLALSLITNLKHRHSKHPTSTVKLNCTCDSDSVTVCDKKKTQSNMPFVKVLTNLSRNQLPINFMPQFCQYLSGVLEKPPHLMKWALETDKMMAMGCELDGASKNYLLVEIESIAVFKQPEDCAKFVPKIFDYVTKETQLSQSEVATKFRDLEAFHVGSDGMTMTQNPPTLYIEVQYSIILQKMPFVTVTTSLAANQLPVPFMPKLCKAIAEAINRDPKLLSWSLDTGKHMSMGPNNERGTYMQIRIEGFEVFDTKEQTVELIPKVFKHLKENTCLMEDEIHIICYPLELWRIGFHGQALLKVPDLD</sequence>
<evidence type="ECO:0000256" key="10">
    <source>
        <dbReference type="SAM" id="MobiDB-lite"/>
    </source>
</evidence>
<feature type="non-terminal residue" evidence="11">
    <location>
        <position position="1"/>
    </location>
</feature>
<dbReference type="GO" id="GO:0033981">
    <property type="term" value="F:D-dopachrome decarboxylase activity"/>
    <property type="evidence" value="ECO:0007669"/>
    <property type="project" value="UniProtKB-EC"/>
</dbReference>
<proteinExistence type="inferred from homology"/>
<dbReference type="EC" id="4.1.1.84" evidence="9"/>
<dbReference type="GO" id="GO:0050178">
    <property type="term" value="F:phenylpyruvate tautomerase activity"/>
    <property type="evidence" value="ECO:0007669"/>
    <property type="project" value="TreeGrafter"/>
</dbReference>
<evidence type="ECO:0000256" key="9">
    <source>
        <dbReference type="ARBA" id="ARBA00038884"/>
    </source>
</evidence>
<evidence type="ECO:0000256" key="3">
    <source>
        <dbReference type="ARBA" id="ARBA00011233"/>
    </source>
</evidence>
<dbReference type="PANTHER" id="PTHR11954:SF22">
    <property type="entry name" value="D-DOPACHROME DECARBOXYLASE"/>
    <property type="match status" value="1"/>
</dbReference>
<evidence type="ECO:0000256" key="5">
    <source>
        <dbReference type="ARBA" id="ARBA00022990"/>
    </source>
</evidence>
<dbReference type="GO" id="GO:0005615">
    <property type="term" value="C:extracellular space"/>
    <property type="evidence" value="ECO:0007669"/>
    <property type="project" value="TreeGrafter"/>
</dbReference>
<keyword evidence="5" id="KW-0007">Acetylation</keyword>
<evidence type="ECO:0000313" key="12">
    <source>
        <dbReference type="Proteomes" id="UP000318571"/>
    </source>
</evidence>
<protein>
    <recommendedName>
        <fullName evidence="9">D-dopachrome decarboxylase</fullName>
        <ecNumber evidence="9">4.1.1.84</ecNumber>
    </recommendedName>
</protein>
<comment type="subcellular location">
    <subcellularLocation>
        <location evidence="1">Cytoplasm</location>
    </subcellularLocation>
</comment>
<dbReference type="InterPro" id="IPR014347">
    <property type="entry name" value="Tautomerase/MIF_sf"/>
</dbReference>
<keyword evidence="7" id="KW-0456">Lyase</keyword>
<evidence type="ECO:0000256" key="8">
    <source>
        <dbReference type="ARBA" id="ARBA00037460"/>
    </source>
</evidence>
<gene>
    <name evidence="11" type="ORF">TCAL_10536</name>
</gene>
<keyword evidence="12" id="KW-1185">Reference proteome</keyword>
<comment type="similarity">
    <text evidence="2">Belongs to the MIF family.</text>
</comment>
<evidence type="ECO:0000256" key="7">
    <source>
        <dbReference type="ARBA" id="ARBA00023239"/>
    </source>
</evidence>
<dbReference type="AlphaFoldDB" id="A0A553PG78"/>
<accession>A0A553PG78</accession>
<evidence type="ECO:0000256" key="4">
    <source>
        <dbReference type="ARBA" id="ARBA00022490"/>
    </source>
</evidence>